<dbReference type="CDD" id="cd09612">
    <property type="entry name" value="Jacalin"/>
    <property type="match status" value="1"/>
</dbReference>
<evidence type="ECO:0000256" key="1">
    <source>
        <dbReference type="ARBA" id="ARBA00008894"/>
    </source>
</evidence>
<dbReference type="InterPro" id="IPR036404">
    <property type="entry name" value="Jacalin-like_lectin_dom_sf"/>
</dbReference>
<dbReference type="InterPro" id="IPR027417">
    <property type="entry name" value="P-loop_NTPase"/>
</dbReference>
<reference evidence="9" key="2">
    <citation type="submission" date="2015-03" db="UniProtKB">
        <authorList>
            <consortium name="EnsemblPlants"/>
        </authorList>
    </citation>
    <scope>IDENTIFICATION</scope>
</reference>
<dbReference type="InterPro" id="IPR002182">
    <property type="entry name" value="NB-ARC"/>
</dbReference>
<dbReference type="SMART" id="SM00915">
    <property type="entry name" value="Jacalin"/>
    <property type="match status" value="1"/>
</dbReference>
<comment type="similarity">
    <text evidence="1">Belongs to the disease resistance NB-LRR family.</text>
</comment>
<dbReference type="SUPFAM" id="SSF52058">
    <property type="entry name" value="L domain-like"/>
    <property type="match status" value="1"/>
</dbReference>
<dbReference type="PaxDb" id="65489-OBART11G14010.1"/>
<dbReference type="Pfam" id="PF23559">
    <property type="entry name" value="WHD_DRP"/>
    <property type="match status" value="1"/>
</dbReference>
<dbReference type="STRING" id="65489.A0A0D3HM04"/>
<keyword evidence="5" id="KW-0547">Nucleotide-binding</keyword>
<dbReference type="Gramene" id="OBART11G14010.1">
    <property type="protein sequence ID" value="OBART11G14010.1"/>
    <property type="gene ID" value="OBART11G14010"/>
</dbReference>
<dbReference type="InterPro" id="IPR058922">
    <property type="entry name" value="WHD_DRP"/>
</dbReference>
<dbReference type="HOGENOM" id="CLU_000837_25_0_1"/>
<dbReference type="Gene3D" id="3.80.10.10">
    <property type="entry name" value="Ribonuclease Inhibitor"/>
    <property type="match status" value="1"/>
</dbReference>
<evidence type="ECO:0000313" key="9">
    <source>
        <dbReference type="EnsemblPlants" id="OBART11G14010.1"/>
    </source>
</evidence>
<dbReference type="GO" id="GO:0043531">
    <property type="term" value="F:ADP binding"/>
    <property type="evidence" value="ECO:0007669"/>
    <property type="project" value="InterPro"/>
</dbReference>
<dbReference type="EnsemblPlants" id="OBART11G14010.1">
    <property type="protein sequence ID" value="OBART11G14010.1"/>
    <property type="gene ID" value="OBART11G14010"/>
</dbReference>
<dbReference type="InterPro" id="IPR036388">
    <property type="entry name" value="WH-like_DNA-bd_sf"/>
</dbReference>
<dbReference type="SUPFAM" id="SSF52540">
    <property type="entry name" value="P-loop containing nucleoside triphosphate hydrolases"/>
    <property type="match status" value="1"/>
</dbReference>
<dbReference type="Gene3D" id="1.10.10.10">
    <property type="entry name" value="Winged helix-like DNA-binding domain superfamily/Winged helix DNA-binding domain"/>
    <property type="match status" value="1"/>
</dbReference>
<dbReference type="InterPro" id="IPR032675">
    <property type="entry name" value="LRR_dom_sf"/>
</dbReference>
<dbReference type="Gene3D" id="1.10.8.430">
    <property type="entry name" value="Helical domain of apoptotic protease-activating factors"/>
    <property type="match status" value="1"/>
</dbReference>
<keyword evidence="3" id="KW-0430">Lectin</keyword>
<dbReference type="PROSITE" id="PS51752">
    <property type="entry name" value="JACALIN_LECTIN"/>
    <property type="match status" value="1"/>
</dbReference>
<dbReference type="GO" id="GO:0009626">
    <property type="term" value="P:plant-type hypersensitive response"/>
    <property type="evidence" value="ECO:0007669"/>
    <property type="project" value="UniProtKB-ARBA"/>
</dbReference>
<dbReference type="InterPro" id="IPR042197">
    <property type="entry name" value="Apaf_helical"/>
</dbReference>
<dbReference type="PANTHER" id="PTHR23155">
    <property type="entry name" value="DISEASE RESISTANCE PROTEIN RP"/>
    <property type="match status" value="1"/>
</dbReference>
<dbReference type="InterPro" id="IPR033734">
    <property type="entry name" value="Jacalin-like_lectin_dom_plant"/>
</dbReference>
<dbReference type="GO" id="GO:0030246">
    <property type="term" value="F:carbohydrate binding"/>
    <property type="evidence" value="ECO:0007669"/>
    <property type="project" value="UniProtKB-KW"/>
</dbReference>
<keyword evidence="6" id="KW-0611">Plant defense</keyword>
<dbReference type="Pfam" id="PF01419">
    <property type="entry name" value="Jacalin"/>
    <property type="match status" value="1"/>
</dbReference>
<dbReference type="Gene3D" id="1.20.5.4130">
    <property type="match status" value="1"/>
</dbReference>
<evidence type="ECO:0000259" key="8">
    <source>
        <dbReference type="PROSITE" id="PS51752"/>
    </source>
</evidence>
<organism evidence="9">
    <name type="scientific">Oryza barthii</name>
    <dbReference type="NCBI Taxonomy" id="65489"/>
    <lineage>
        <taxon>Eukaryota</taxon>
        <taxon>Viridiplantae</taxon>
        <taxon>Streptophyta</taxon>
        <taxon>Embryophyta</taxon>
        <taxon>Tracheophyta</taxon>
        <taxon>Spermatophyta</taxon>
        <taxon>Magnoliopsida</taxon>
        <taxon>Liliopsida</taxon>
        <taxon>Poales</taxon>
        <taxon>Poaceae</taxon>
        <taxon>BOP clade</taxon>
        <taxon>Oryzoideae</taxon>
        <taxon>Oryzeae</taxon>
        <taxon>Oryzinae</taxon>
        <taxon>Oryza</taxon>
    </lineage>
</organism>
<proteinExistence type="inferred from homology"/>
<evidence type="ECO:0000313" key="10">
    <source>
        <dbReference type="Proteomes" id="UP000026960"/>
    </source>
</evidence>
<dbReference type="eggNOG" id="KOG4658">
    <property type="taxonomic scope" value="Eukaryota"/>
</dbReference>
<keyword evidence="4" id="KW-0677">Repeat</keyword>
<dbReference type="CDD" id="cd14798">
    <property type="entry name" value="RX-CC_like"/>
    <property type="match status" value="1"/>
</dbReference>
<dbReference type="Pfam" id="PF00931">
    <property type="entry name" value="NB-ARC"/>
    <property type="match status" value="1"/>
</dbReference>
<dbReference type="InterPro" id="IPR001229">
    <property type="entry name" value="Jacalin-like_lectin_dom"/>
</dbReference>
<keyword evidence="2" id="KW-0433">Leucine-rich repeat</keyword>
<sequence>MEVVTGAMHTLLPKLDTLLTGEYNLQRGLTGEIKCLKAELEIMQAALVRVSEAQMTDNMVKIWARSVREISYDIEDIIDTFMVHVEAQPSARLRGIKGFFIRSLGLLTRAKIRRRIAIDIKGIKVLVKEVAERRDRYRIDVVIDQPMAQAIDTRLHGMYEETTRLVAISGPTDELSSLLMEREGTSKRQLKVVSIVGVGGLGKTTLANVTYQRLRHQFDCDAFVSVSLKPDLKRILSSLLRQVSEEDYTNIETWEAEELINRIMRVLVDKRYIVIIDDIWDESAWKYIKCALVENNCGSRIITTTRSVNVAMSCCSDIDGTVYKLKPLLHDDSKQLFYKRVFGSEHGCHPELKETSEKILKKCGGVPLAIITIASLLANKPRNISEWNSVHNFIGSGLEKGFSMENMRQILSISYNDLPSILKPCLLYLSVFPEDYSIPTDQLVRRWIAEGFVHGQHDTVSLLQLGFSYFFELINRSMIQPEHLTDYESCRVHDMVLDLIKSLSTEENFVTTFDGYQHADLPEKVRRLSLQNNEEGHNLTDATLNLSHLRSVIVFPGATNLMPPLSNLPVLRVLDVEHCRDLENHHIAGVEKLFHLRYLGLRDTNVTKLPKEVGNLHCLHTLDLSHTSITELPSTAIRLKQLVRLYIEDSVKLPKGIGKLKLLQVLSSIGVSSSPDIVGELGYLTELRVLHISLISGTGTWCKSYEKPLLDSMFKLQKIQELHIQSFGVPTDFIADLGWFPQHLKDFLGGGISRLPSWMNSSLSNLYQINMSLYILRQEDLQNLGLIPILRYLYLSIVEIESTEERLVIGTGSSQFQCLYHLSFDSCRAMGLMFVQGALPNLVSLDITLRARETKDLYGDFNIGLENLCSVRKVSVKIRCTSCRRCEVDSAEADIRKAIVNNPNNPMFDITRCYEYELDEEQHHDNLEAIEEEEQLQSMPQRVGPWGGEGNRNHDIVVAPWRMECVKVSWGQVVDGIGFSYLDKNGKQHTTPLWGGVGGSVRMIHLDPSEIVTEVSGTCGPFSQFPSVVTSLQLVTNLRSYGPFGQAKGTKFRTRVKQNGSIVGFFGRSTIYLDAIGVYVRP</sequence>
<protein>
    <recommendedName>
        <fullName evidence="8">Jacalin-type lectin domain-containing protein</fullName>
    </recommendedName>
</protein>
<dbReference type="Gene3D" id="2.100.10.30">
    <property type="entry name" value="Jacalin-like lectin domain"/>
    <property type="match status" value="1"/>
</dbReference>
<dbReference type="Pfam" id="PF18052">
    <property type="entry name" value="Rx_N"/>
    <property type="match status" value="1"/>
</dbReference>
<evidence type="ECO:0000256" key="2">
    <source>
        <dbReference type="ARBA" id="ARBA00022614"/>
    </source>
</evidence>
<dbReference type="GO" id="GO:0002758">
    <property type="term" value="P:innate immune response-activating signaling pathway"/>
    <property type="evidence" value="ECO:0007669"/>
    <property type="project" value="UniProtKB-ARBA"/>
</dbReference>
<dbReference type="InterPro" id="IPR055414">
    <property type="entry name" value="LRR_R13L4/SHOC2-like"/>
</dbReference>
<dbReference type="PANTHER" id="PTHR23155:SF1228">
    <property type="entry name" value="NB-ARC DOMAIN CONTAINING PROTEIN, EXPRESSED"/>
    <property type="match status" value="1"/>
</dbReference>
<keyword evidence="7" id="KW-0175">Coiled coil</keyword>
<dbReference type="InterPro" id="IPR038005">
    <property type="entry name" value="RX-like_CC"/>
</dbReference>
<feature type="domain" description="Jacalin-type lectin" evidence="8">
    <location>
        <begin position="940"/>
        <end position="1082"/>
    </location>
</feature>
<dbReference type="Proteomes" id="UP000026960">
    <property type="component" value="Chromosome 11"/>
</dbReference>
<dbReference type="FunFam" id="3.40.50.300:FF:001091">
    <property type="entry name" value="Probable disease resistance protein At1g61300"/>
    <property type="match status" value="1"/>
</dbReference>
<dbReference type="PRINTS" id="PR00364">
    <property type="entry name" value="DISEASERSIST"/>
</dbReference>
<accession>A0A0D3HM04</accession>
<dbReference type="Gene3D" id="3.40.50.300">
    <property type="entry name" value="P-loop containing nucleotide triphosphate hydrolases"/>
    <property type="match status" value="1"/>
</dbReference>
<evidence type="ECO:0000256" key="4">
    <source>
        <dbReference type="ARBA" id="ARBA00022737"/>
    </source>
</evidence>
<dbReference type="FunFam" id="1.10.10.10:FF:000322">
    <property type="entry name" value="Probable disease resistance protein At1g63360"/>
    <property type="match status" value="1"/>
</dbReference>
<evidence type="ECO:0000256" key="6">
    <source>
        <dbReference type="ARBA" id="ARBA00022821"/>
    </source>
</evidence>
<dbReference type="InterPro" id="IPR044974">
    <property type="entry name" value="Disease_R_plants"/>
</dbReference>
<dbReference type="InterPro" id="IPR041118">
    <property type="entry name" value="Rx_N"/>
</dbReference>
<dbReference type="AlphaFoldDB" id="A0A0D3HM04"/>
<reference evidence="9" key="1">
    <citation type="journal article" date="2009" name="Rice">
        <title>De Novo Next Generation Sequencing of Plant Genomes.</title>
        <authorList>
            <person name="Rounsley S."/>
            <person name="Marri P.R."/>
            <person name="Yu Y."/>
            <person name="He R."/>
            <person name="Sisneros N."/>
            <person name="Goicoechea J.L."/>
            <person name="Lee S.J."/>
            <person name="Angelova A."/>
            <person name="Kudrna D."/>
            <person name="Luo M."/>
            <person name="Affourtit J."/>
            <person name="Desany B."/>
            <person name="Knight J."/>
            <person name="Niazi F."/>
            <person name="Egholm M."/>
            <person name="Wing R.A."/>
        </authorList>
    </citation>
    <scope>NUCLEOTIDE SEQUENCE [LARGE SCALE GENOMIC DNA]</scope>
    <source>
        <strain evidence="9">cv. IRGC 105608</strain>
    </source>
</reference>
<dbReference type="GO" id="GO:0042742">
    <property type="term" value="P:defense response to bacterium"/>
    <property type="evidence" value="ECO:0007669"/>
    <property type="project" value="UniProtKB-ARBA"/>
</dbReference>
<dbReference type="SUPFAM" id="SSF51101">
    <property type="entry name" value="Mannose-binding lectins"/>
    <property type="match status" value="1"/>
</dbReference>
<dbReference type="Pfam" id="PF23598">
    <property type="entry name" value="LRR_14"/>
    <property type="match status" value="1"/>
</dbReference>
<evidence type="ECO:0000256" key="3">
    <source>
        <dbReference type="ARBA" id="ARBA00022734"/>
    </source>
</evidence>
<evidence type="ECO:0000256" key="5">
    <source>
        <dbReference type="ARBA" id="ARBA00022741"/>
    </source>
</evidence>
<keyword evidence="10" id="KW-1185">Reference proteome</keyword>
<evidence type="ECO:0000256" key="7">
    <source>
        <dbReference type="ARBA" id="ARBA00023054"/>
    </source>
</evidence>
<name>A0A0D3HM04_9ORYZ</name>